<keyword evidence="1" id="KW-1133">Transmembrane helix</keyword>
<dbReference type="AlphaFoldDB" id="A0A6D2JMW7"/>
<protein>
    <submittedName>
        <fullName evidence="2">Uncharacterized protein</fullName>
    </submittedName>
</protein>
<name>A0A6D2JMW7_9BRAS</name>
<keyword evidence="1" id="KW-0812">Transmembrane</keyword>
<dbReference type="OrthoDB" id="1095202at2759"/>
<evidence type="ECO:0000313" key="3">
    <source>
        <dbReference type="Proteomes" id="UP000467841"/>
    </source>
</evidence>
<dbReference type="InterPro" id="IPR021109">
    <property type="entry name" value="Peptidase_aspartic_dom_sf"/>
</dbReference>
<dbReference type="PANTHER" id="PTHR33240">
    <property type="entry name" value="OS08G0508500 PROTEIN"/>
    <property type="match status" value="1"/>
</dbReference>
<gene>
    <name evidence="2" type="ORF">MERR_LOCUS28523</name>
</gene>
<reference evidence="2" key="1">
    <citation type="submission" date="2020-01" db="EMBL/GenBank/DDBJ databases">
        <authorList>
            <person name="Mishra B."/>
        </authorList>
    </citation>
    <scope>NUCLEOTIDE SEQUENCE [LARGE SCALE GENOMIC DNA]</scope>
</reference>
<dbReference type="EMBL" id="CACVBM020001241">
    <property type="protein sequence ID" value="CAA7041288.1"/>
    <property type="molecule type" value="Genomic_DNA"/>
</dbReference>
<dbReference type="Gene3D" id="2.40.70.10">
    <property type="entry name" value="Acid Proteases"/>
    <property type="match status" value="1"/>
</dbReference>
<evidence type="ECO:0000256" key="1">
    <source>
        <dbReference type="SAM" id="Phobius"/>
    </source>
</evidence>
<feature type="transmembrane region" description="Helical" evidence="1">
    <location>
        <begin position="145"/>
        <end position="163"/>
    </location>
</feature>
<proteinExistence type="predicted"/>
<accession>A0A6D2JMW7</accession>
<dbReference type="PANTHER" id="PTHR33240:SF8">
    <property type="entry name" value="OS03G0439900 PROTEIN"/>
    <property type="match status" value="1"/>
</dbReference>
<sequence length="165" mass="18945">MGIGEDQIKQSFCPLTGFTAEHIFSLGTIHLPFHVGGITRMAKFFVIDRPAIYNTILGTPWLHEMKAIVSTFHQCVKFPTRSGIYTLKGSQKTARSCFLHEHRLRVAAVCTANEEMDPRLPYHQRPKQALVGEVNILTKHTRRDVLASVIYLYFTYFLCYFTMVF</sequence>
<organism evidence="2 3">
    <name type="scientific">Microthlaspi erraticum</name>
    <dbReference type="NCBI Taxonomy" id="1685480"/>
    <lineage>
        <taxon>Eukaryota</taxon>
        <taxon>Viridiplantae</taxon>
        <taxon>Streptophyta</taxon>
        <taxon>Embryophyta</taxon>
        <taxon>Tracheophyta</taxon>
        <taxon>Spermatophyta</taxon>
        <taxon>Magnoliopsida</taxon>
        <taxon>eudicotyledons</taxon>
        <taxon>Gunneridae</taxon>
        <taxon>Pentapetalae</taxon>
        <taxon>rosids</taxon>
        <taxon>malvids</taxon>
        <taxon>Brassicales</taxon>
        <taxon>Brassicaceae</taxon>
        <taxon>Coluteocarpeae</taxon>
        <taxon>Microthlaspi</taxon>
    </lineage>
</organism>
<keyword evidence="1" id="KW-0472">Membrane</keyword>
<keyword evidence="3" id="KW-1185">Reference proteome</keyword>
<evidence type="ECO:0000313" key="2">
    <source>
        <dbReference type="EMBL" id="CAA7041288.1"/>
    </source>
</evidence>
<comment type="caution">
    <text evidence="2">The sequence shown here is derived from an EMBL/GenBank/DDBJ whole genome shotgun (WGS) entry which is preliminary data.</text>
</comment>
<dbReference type="Proteomes" id="UP000467841">
    <property type="component" value="Unassembled WGS sequence"/>
</dbReference>